<keyword evidence="5" id="KW-0479">Metal-binding</keyword>
<dbReference type="InParanoid" id="I3N9M4"/>
<dbReference type="FunCoup" id="I3N9M4">
    <property type="interactions" value="2"/>
</dbReference>
<dbReference type="PROSITE" id="PS50089">
    <property type="entry name" value="ZF_RING_2"/>
    <property type="match status" value="2"/>
</dbReference>
<comment type="catalytic activity">
    <reaction evidence="1">
        <text>S-ubiquitinyl-[E2 ubiquitin-conjugating enzyme]-L-cysteine + [acceptor protein]-L-lysine = [E2 ubiquitin-conjugating enzyme]-L-cysteine + N(6)-ubiquitinyl-[acceptor protein]-L-lysine.</text>
        <dbReference type="EC" id="2.3.2.27"/>
    </reaction>
</comment>
<evidence type="ECO:0000256" key="11">
    <source>
        <dbReference type="ARBA" id="ARBA00056008"/>
    </source>
</evidence>
<dbReference type="PROSITE" id="PS50135">
    <property type="entry name" value="ZF_ZZ_2"/>
    <property type="match status" value="1"/>
</dbReference>
<reference evidence="20" key="2">
    <citation type="submission" date="2025-08" db="UniProtKB">
        <authorList>
            <consortium name="Ensembl"/>
        </authorList>
    </citation>
    <scope>IDENTIFICATION</scope>
</reference>
<feature type="domain" description="RING-type" evidence="17">
    <location>
        <begin position="146"/>
        <end position="198"/>
    </location>
</feature>
<dbReference type="CDD" id="cd02338">
    <property type="entry name" value="ZZ_PCMF_like"/>
    <property type="match status" value="1"/>
</dbReference>
<keyword evidence="8" id="KW-0833">Ubl conjugation pathway</keyword>
<keyword evidence="6" id="KW-0677">Repeat</keyword>
<dbReference type="EC" id="2.3.2.27" evidence="2"/>
<dbReference type="GO" id="GO:0061630">
    <property type="term" value="F:ubiquitin protein ligase activity"/>
    <property type="evidence" value="ECO:0007669"/>
    <property type="project" value="UniProtKB-EC"/>
</dbReference>
<dbReference type="InterPro" id="IPR039903">
    <property type="entry name" value="Zswim2"/>
</dbReference>
<dbReference type="SMART" id="SM00184">
    <property type="entry name" value="RING"/>
    <property type="match status" value="2"/>
</dbReference>
<dbReference type="AlphaFoldDB" id="I3N9M4"/>
<reference evidence="20" key="3">
    <citation type="submission" date="2025-09" db="UniProtKB">
        <authorList>
            <consortium name="Ensembl"/>
        </authorList>
    </citation>
    <scope>IDENTIFICATION</scope>
</reference>
<dbReference type="GeneTree" id="ENSGT00390000006826"/>
<dbReference type="STRING" id="43179.ENSSTOP00000021070"/>
<dbReference type="InterPro" id="IPR001841">
    <property type="entry name" value="Znf_RING"/>
</dbReference>
<feature type="domain" description="ZZ-type" evidence="18">
    <location>
        <begin position="229"/>
        <end position="280"/>
    </location>
</feature>
<dbReference type="GeneID" id="101960662"/>
<dbReference type="PROSITE" id="PS01357">
    <property type="entry name" value="ZF_ZZ_1"/>
    <property type="match status" value="1"/>
</dbReference>
<keyword evidence="3" id="KW-0808">Transferase</keyword>
<dbReference type="Pfam" id="PF00569">
    <property type="entry name" value="ZZ"/>
    <property type="match status" value="1"/>
</dbReference>
<dbReference type="EMBL" id="AGTP01034261">
    <property type="status" value="NOT_ANNOTATED_CDS"/>
    <property type="molecule type" value="Genomic_DNA"/>
</dbReference>
<dbReference type="InterPro" id="IPR043145">
    <property type="entry name" value="Znf_ZZ_sf"/>
</dbReference>
<keyword evidence="4" id="KW-0053">Apoptosis</keyword>
<evidence type="ECO:0000256" key="1">
    <source>
        <dbReference type="ARBA" id="ARBA00000900"/>
    </source>
</evidence>
<dbReference type="CDD" id="cd16486">
    <property type="entry name" value="mRING-H2-C3H2C2D_ZSWM2"/>
    <property type="match status" value="1"/>
</dbReference>
<keyword evidence="7 16" id="KW-0863">Zinc-finger</keyword>
<comment type="function">
    <text evidence="11">E3 ubiquitin-protein ligase involved in the regulation of Fas-, DR3- and DR4-mediated apoptosis. Functions in conjunction with the UBE2D1, UBE2D3 and UBE2E1 E2 ubiquitin-conjugating enzymes.</text>
</comment>
<dbReference type="CTD" id="151112"/>
<evidence type="ECO:0000259" key="17">
    <source>
        <dbReference type="PROSITE" id="PS50089"/>
    </source>
</evidence>
<evidence type="ECO:0000256" key="3">
    <source>
        <dbReference type="ARBA" id="ARBA00022679"/>
    </source>
</evidence>
<evidence type="ECO:0000256" key="10">
    <source>
        <dbReference type="ARBA" id="ARBA00022843"/>
    </source>
</evidence>
<dbReference type="GO" id="GO:0000209">
    <property type="term" value="P:protein polyubiquitination"/>
    <property type="evidence" value="ECO:0007669"/>
    <property type="project" value="Ensembl"/>
</dbReference>
<protein>
    <recommendedName>
        <fullName evidence="2">RING-type E3 ubiquitin transferase</fullName>
        <ecNumber evidence="2">2.3.2.27</ecNumber>
    </recommendedName>
    <alternativeName>
        <fullName evidence="15">MEKK1-related protein X</fullName>
    </alternativeName>
    <alternativeName>
        <fullName evidence="14">ZZ-type zinc finger-containing protein 2</fullName>
    </alternativeName>
    <alternativeName>
        <fullName evidence="13">Zinc finger SWIM domain-containing protein 2</fullName>
    </alternativeName>
</protein>
<proteinExistence type="predicted"/>
<dbReference type="CDD" id="cd16494">
    <property type="entry name" value="RING-CH-C4HC3_ZSWM2"/>
    <property type="match status" value="1"/>
</dbReference>
<organism evidence="20 21">
    <name type="scientific">Ictidomys tridecemlineatus</name>
    <name type="common">Thirteen-lined ground squirrel</name>
    <name type="synonym">Spermophilus tridecemlineatus</name>
    <dbReference type="NCBI Taxonomy" id="43179"/>
    <lineage>
        <taxon>Eukaryota</taxon>
        <taxon>Metazoa</taxon>
        <taxon>Chordata</taxon>
        <taxon>Craniata</taxon>
        <taxon>Vertebrata</taxon>
        <taxon>Euteleostomi</taxon>
        <taxon>Mammalia</taxon>
        <taxon>Eutheria</taxon>
        <taxon>Euarchontoglires</taxon>
        <taxon>Glires</taxon>
        <taxon>Rodentia</taxon>
        <taxon>Sciuromorpha</taxon>
        <taxon>Sciuridae</taxon>
        <taxon>Xerinae</taxon>
        <taxon>Marmotini</taxon>
        <taxon>Ictidomys</taxon>
    </lineage>
</organism>
<evidence type="ECO:0000256" key="16">
    <source>
        <dbReference type="PROSITE-ProRule" id="PRU00228"/>
    </source>
</evidence>
<gene>
    <name evidence="20" type="primary">ZSWIM2</name>
</gene>
<dbReference type="OrthoDB" id="8062037at2759"/>
<feature type="domain" description="SWIM-type" evidence="19">
    <location>
        <begin position="54"/>
        <end position="87"/>
    </location>
</feature>
<dbReference type="RefSeq" id="XP_005324451.1">
    <property type="nucleotide sequence ID" value="XM_005324394.3"/>
</dbReference>
<evidence type="ECO:0000256" key="5">
    <source>
        <dbReference type="ARBA" id="ARBA00022723"/>
    </source>
</evidence>
<evidence type="ECO:0000256" key="14">
    <source>
        <dbReference type="ARBA" id="ARBA00078022"/>
    </source>
</evidence>
<keyword evidence="9" id="KW-0862">Zinc</keyword>
<dbReference type="Gene3D" id="3.30.60.90">
    <property type="match status" value="1"/>
</dbReference>
<evidence type="ECO:0000256" key="4">
    <source>
        <dbReference type="ARBA" id="ARBA00022703"/>
    </source>
</evidence>
<dbReference type="GO" id="GO:0008270">
    <property type="term" value="F:zinc ion binding"/>
    <property type="evidence" value="ECO:0007669"/>
    <property type="project" value="UniProtKB-KW"/>
</dbReference>
<evidence type="ECO:0000256" key="8">
    <source>
        <dbReference type="ARBA" id="ARBA00022786"/>
    </source>
</evidence>
<dbReference type="HOGENOM" id="CLU_029121_0_0_1"/>
<dbReference type="Pfam" id="PF13639">
    <property type="entry name" value="zf-RING_2"/>
    <property type="match status" value="1"/>
</dbReference>
<dbReference type="PROSITE" id="PS50966">
    <property type="entry name" value="ZF_SWIM"/>
    <property type="match status" value="1"/>
</dbReference>
<evidence type="ECO:0000256" key="2">
    <source>
        <dbReference type="ARBA" id="ARBA00012483"/>
    </source>
</evidence>
<dbReference type="InterPro" id="IPR013083">
    <property type="entry name" value="Znf_RING/FYVE/PHD"/>
</dbReference>
<dbReference type="Pfam" id="PF04434">
    <property type="entry name" value="SWIM"/>
    <property type="match status" value="1"/>
</dbReference>
<dbReference type="Proteomes" id="UP000005215">
    <property type="component" value="Unassembled WGS sequence"/>
</dbReference>
<feature type="domain" description="RING-type" evidence="17">
    <location>
        <begin position="345"/>
        <end position="386"/>
    </location>
</feature>
<keyword evidence="10" id="KW-0832">Ubl conjugation</keyword>
<evidence type="ECO:0000256" key="7">
    <source>
        <dbReference type="ARBA" id="ARBA00022771"/>
    </source>
</evidence>
<dbReference type="KEGG" id="iti:101960662"/>
<comment type="subunit">
    <text evidence="12">Dimer. Interacts with UBE2D1.</text>
</comment>
<dbReference type="Ensembl" id="ENSSTOT00000025588.1">
    <property type="protein sequence ID" value="ENSSTOP00000021070.1"/>
    <property type="gene ID" value="ENSSTOG00000021223.1"/>
</dbReference>
<dbReference type="GO" id="GO:0006915">
    <property type="term" value="P:apoptotic process"/>
    <property type="evidence" value="ECO:0007669"/>
    <property type="project" value="UniProtKB-KW"/>
</dbReference>
<evidence type="ECO:0000256" key="12">
    <source>
        <dbReference type="ARBA" id="ARBA00064738"/>
    </source>
</evidence>
<evidence type="ECO:0000259" key="18">
    <source>
        <dbReference type="PROSITE" id="PS50135"/>
    </source>
</evidence>
<evidence type="ECO:0000256" key="9">
    <source>
        <dbReference type="ARBA" id="ARBA00022833"/>
    </source>
</evidence>
<dbReference type="GO" id="GO:1902043">
    <property type="term" value="P:positive regulation of extrinsic apoptotic signaling pathway via death domain receptors"/>
    <property type="evidence" value="ECO:0007669"/>
    <property type="project" value="Ensembl"/>
</dbReference>
<evidence type="ECO:0000259" key="19">
    <source>
        <dbReference type="PROSITE" id="PS50966"/>
    </source>
</evidence>
<dbReference type="SUPFAM" id="SSF57850">
    <property type="entry name" value="RING/U-box"/>
    <property type="match status" value="3"/>
</dbReference>
<dbReference type="FunFam" id="3.30.40.10:FF:001047">
    <property type="entry name" value="Zinc finger, SWIM domain containing 2"/>
    <property type="match status" value="1"/>
</dbReference>
<dbReference type="PANTHER" id="PTHR21540:SF3">
    <property type="entry name" value="E3 UBIQUITIN-PROTEIN LIGASE ZSWIM2"/>
    <property type="match status" value="1"/>
</dbReference>
<dbReference type="InterPro" id="IPR000433">
    <property type="entry name" value="Znf_ZZ"/>
</dbReference>
<dbReference type="Gene3D" id="3.30.40.10">
    <property type="entry name" value="Zinc/RING finger domain, C3HC4 (zinc finger)"/>
    <property type="match status" value="2"/>
</dbReference>
<reference evidence="21" key="1">
    <citation type="submission" date="2011-11" db="EMBL/GenBank/DDBJ databases">
        <title>The Draft Genome of Spermophilus tridecemlineatus.</title>
        <authorList>
            <consortium name="The Broad Institute Genome Assembly &amp; Analysis Group"/>
            <consortium name="Computational R&amp;D Group"/>
            <consortium name="and Sequencing Platform"/>
            <person name="Di Palma F."/>
            <person name="Alfoldi J."/>
            <person name="Johnson J."/>
            <person name="Berlin A."/>
            <person name="Gnerre S."/>
            <person name="Jaffe D."/>
            <person name="MacCallum I."/>
            <person name="Young S."/>
            <person name="Walker B.J."/>
            <person name="Lindblad-Toh K."/>
        </authorList>
    </citation>
    <scope>NUCLEOTIDE SEQUENCE [LARGE SCALE GENOMIC DNA]</scope>
</reference>
<name>I3N9M4_ICTTR</name>
<sequence length="635" mass="73043">MLRGGSRPSERRRFLNDSLSWQQDQALNSSIYLLRQMGPTGFLLREEEPENRDFRVFLGNPHVCNCSTFLKKGELCKHICWVLLKKFKLPRNHESAFQLGLVEGEINDLLRGIHQVQTPQPGTSENAHVKEDGYIKQKEIDSEDICSICQEVLLQKRLPVTFCRFGCGNNFHIKCMKILANYQNTVSNTSTLKCPLCRKEFAPLKLILEEFQNASKLVTAAEKERLNKHLGIPCNNCKQFPIEGKCYKCTECIEYHLCQECFDSYCHLSHTFTFREKRNQRWRSLDKRLDEGIKYLNVKNEIEEEEMLHVQEKQGQVYTPKHVVKSLPLLLITKNSKLLAPGYQCRLCLKSFHLGQHVRLLPCIHKFHRKCIDNWLFHKCNSCPIDGQVIYNPLLWNSTAMNGQAHQSASNIDIAHLSKQEEPKLFVPGTGLVLKTNELRILPNISQCSFEKLNTLPSPIDTYQNITIDDLCSVKLSDSNSRKLIYKHKISQHFPSHLQDLPTGPFGEISQTFLPSIAKKNIMCPTRIESPCNNEKCHAGQNQKMAKSRKHITLDPKKTLGTKIREDNRKSNTLLPEDLNLIINWGKTKLSSPKRYNNCMGKIRKRCSHLSRQPVSRPLNTKSTELSLIMEGVQL</sequence>
<dbReference type="OMA" id="YNPLTWK"/>
<evidence type="ECO:0000313" key="21">
    <source>
        <dbReference type="Proteomes" id="UP000005215"/>
    </source>
</evidence>
<accession>I3N9M4</accession>
<dbReference type="InterPro" id="IPR007527">
    <property type="entry name" value="Znf_SWIM"/>
</dbReference>
<evidence type="ECO:0000256" key="13">
    <source>
        <dbReference type="ARBA" id="ARBA00077658"/>
    </source>
</evidence>
<evidence type="ECO:0000256" key="6">
    <source>
        <dbReference type="ARBA" id="ARBA00022737"/>
    </source>
</evidence>
<evidence type="ECO:0000313" key="20">
    <source>
        <dbReference type="Ensembl" id="ENSSTOP00000021070.1"/>
    </source>
</evidence>
<keyword evidence="21" id="KW-1185">Reference proteome</keyword>
<dbReference type="eggNOG" id="KOG0800">
    <property type="taxonomic scope" value="Eukaryota"/>
</dbReference>
<evidence type="ECO:0000256" key="15">
    <source>
        <dbReference type="ARBA" id="ARBA00082542"/>
    </source>
</evidence>
<dbReference type="PANTHER" id="PTHR21540">
    <property type="entry name" value="RING FINGER AND SWIM DOMAIN-CONTAINING PROTEIN 2"/>
    <property type="match status" value="1"/>
</dbReference>